<gene>
    <name evidence="1" type="ORF">HNQ88_004497</name>
</gene>
<name>A0AAE3XSX0_9BACT</name>
<proteinExistence type="predicted"/>
<dbReference type="AlphaFoldDB" id="A0AAE3XSX0"/>
<reference evidence="1" key="1">
    <citation type="submission" date="2023-07" db="EMBL/GenBank/DDBJ databases">
        <title>Genomic Encyclopedia of Type Strains, Phase IV (KMG-IV): sequencing the most valuable type-strain genomes for metagenomic binning, comparative biology and taxonomic classification.</title>
        <authorList>
            <person name="Goeker M."/>
        </authorList>
    </citation>
    <scope>NUCLEOTIDE SEQUENCE</scope>
    <source>
        <strain evidence="1">DSM 26174</strain>
    </source>
</reference>
<protein>
    <submittedName>
        <fullName evidence="1">Uncharacterized protein</fullName>
    </submittedName>
</protein>
<comment type="caution">
    <text evidence="1">The sequence shown here is derived from an EMBL/GenBank/DDBJ whole genome shotgun (WGS) entry which is preliminary data.</text>
</comment>
<keyword evidence="2" id="KW-1185">Reference proteome</keyword>
<accession>A0AAE3XSX0</accession>
<organism evidence="1 2">
    <name type="scientific">Aureibacter tunicatorum</name>
    <dbReference type="NCBI Taxonomy" id="866807"/>
    <lineage>
        <taxon>Bacteria</taxon>
        <taxon>Pseudomonadati</taxon>
        <taxon>Bacteroidota</taxon>
        <taxon>Cytophagia</taxon>
        <taxon>Cytophagales</taxon>
        <taxon>Persicobacteraceae</taxon>
        <taxon>Aureibacter</taxon>
    </lineage>
</organism>
<evidence type="ECO:0000313" key="2">
    <source>
        <dbReference type="Proteomes" id="UP001185092"/>
    </source>
</evidence>
<sequence>MKKFANLKGAKTLAKNALVDIKGGGKWLEPFDGLNDGCAPGMGCYEYSSGDDKVIPGKKGCFYAHPTYGCPSGSYENKPAHCCWNGGNSGPGIP</sequence>
<evidence type="ECO:0000313" key="1">
    <source>
        <dbReference type="EMBL" id="MDR6241410.1"/>
    </source>
</evidence>
<dbReference type="RefSeq" id="WP_309942145.1">
    <property type="nucleotide sequence ID" value="NZ_AP025306.1"/>
</dbReference>
<dbReference type="Proteomes" id="UP001185092">
    <property type="component" value="Unassembled WGS sequence"/>
</dbReference>
<dbReference type="EMBL" id="JAVDQD010000008">
    <property type="protein sequence ID" value="MDR6241410.1"/>
    <property type="molecule type" value="Genomic_DNA"/>
</dbReference>